<dbReference type="InterPro" id="IPR008906">
    <property type="entry name" value="HATC_C_dom"/>
</dbReference>
<dbReference type="AlphaFoldDB" id="A0A8C1D2Z9"/>
<dbReference type="GeneTree" id="ENSGT00940000158431"/>
<dbReference type="PANTHER" id="PTHR46481:SF10">
    <property type="entry name" value="ZINC FINGER BED DOMAIN-CONTAINING PROTEIN 39"/>
    <property type="match status" value="1"/>
</dbReference>
<dbReference type="GO" id="GO:0003677">
    <property type="term" value="F:DNA binding"/>
    <property type="evidence" value="ECO:0007669"/>
    <property type="project" value="UniProtKB-KW"/>
</dbReference>
<proteinExistence type="predicted"/>
<dbReference type="Gene3D" id="1.10.10.1070">
    <property type="entry name" value="Zinc finger, BED domain-containing"/>
    <property type="match status" value="1"/>
</dbReference>
<keyword evidence="12" id="KW-1185">Reference proteome</keyword>
<dbReference type="PROSITE" id="PS50808">
    <property type="entry name" value="ZF_BED"/>
    <property type="match status" value="1"/>
</dbReference>
<dbReference type="GO" id="GO:0005634">
    <property type="term" value="C:nucleus"/>
    <property type="evidence" value="ECO:0007669"/>
    <property type="project" value="UniProtKB-SubCell"/>
</dbReference>
<evidence type="ECO:0000256" key="7">
    <source>
        <dbReference type="ARBA" id="ARBA00023163"/>
    </source>
</evidence>
<protein>
    <recommendedName>
        <fullName evidence="10">BED-type domain-containing protein</fullName>
    </recommendedName>
</protein>
<reference evidence="11" key="2">
    <citation type="submission" date="2025-09" db="UniProtKB">
        <authorList>
            <consortium name="Ensembl"/>
        </authorList>
    </citation>
    <scope>IDENTIFICATION</scope>
</reference>
<evidence type="ECO:0000256" key="9">
    <source>
        <dbReference type="PROSITE-ProRule" id="PRU00027"/>
    </source>
</evidence>
<dbReference type="InterPro" id="IPR036236">
    <property type="entry name" value="Znf_C2H2_sf"/>
</dbReference>
<dbReference type="SUPFAM" id="SSF57667">
    <property type="entry name" value="beta-beta-alpha zinc fingers"/>
    <property type="match status" value="1"/>
</dbReference>
<evidence type="ECO:0000256" key="8">
    <source>
        <dbReference type="ARBA" id="ARBA00023242"/>
    </source>
</evidence>
<dbReference type="InterPro" id="IPR052035">
    <property type="entry name" value="ZnF_BED_domain_contain"/>
</dbReference>
<evidence type="ECO:0000256" key="1">
    <source>
        <dbReference type="ARBA" id="ARBA00004123"/>
    </source>
</evidence>
<feature type="domain" description="BED-type" evidence="10">
    <location>
        <begin position="10"/>
        <end position="67"/>
    </location>
</feature>
<dbReference type="GO" id="GO:0008270">
    <property type="term" value="F:zinc ion binding"/>
    <property type="evidence" value="ECO:0007669"/>
    <property type="project" value="UniProtKB-KW"/>
</dbReference>
<dbReference type="OMA" id="WQHFGFY"/>
<evidence type="ECO:0000256" key="6">
    <source>
        <dbReference type="ARBA" id="ARBA00023125"/>
    </source>
</evidence>
<dbReference type="SUPFAM" id="SSF140996">
    <property type="entry name" value="Hermes dimerisation domain"/>
    <property type="match status" value="1"/>
</dbReference>
<keyword evidence="2" id="KW-0479">Metal-binding</keyword>
<dbReference type="Pfam" id="PF05699">
    <property type="entry name" value="Dimer_Tnp_hAT"/>
    <property type="match status" value="1"/>
</dbReference>
<evidence type="ECO:0000256" key="3">
    <source>
        <dbReference type="ARBA" id="ARBA00022771"/>
    </source>
</evidence>
<reference evidence="11" key="1">
    <citation type="submission" date="2025-08" db="UniProtKB">
        <authorList>
            <consortium name="Ensembl"/>
        </authorList>
    </citation>
    <scope>IDENTIFICATION</scope>
</reference>
<dbReference type="PANTHER" id="PTHR46481">
    <property type="entry name" value="ZINC FINGER BED DOMAIN-CONTAINING PROTEIN 4"/>
    <property type="match status" value="1"/>
</dbReference>
<dbReference type="SMART" id="SM00614">
    <property type="entry name" value="ZnF_BED"/>
    <property type="match status" value="1"/>
</dbReference>
<name>A0A8C1D2Z9_CYPCA</name>
<dbReference type="GO" id="GO:0009791">
    <property type="term" value="P:post-embryonic development"/>
    <property type="evidence" value="ECO:0007669"/>
    <property type="project" value="UniProtKB-ARBA"/>
</dbReference>
<organism evidence="11 12">
    <name type="scientific">Cyprinus carpio carpio</name>
    <dbReference type="NCBI Taxonomy" id="630221"/>
    <lineage>
        <taxon>Eukaryota</taxon>
        <taxon>Metazoa</taxon>
        <taxon>Chordata</taxon>
        <taxon>Craniata</taxon>
        <taxon>Vertebrata</taxon>
        <taxon>Euteleostomi</taxon>
        <taxon>Actinopterygii</taxon>
        <taxon>Neopterygii</taxon>
        <taxon>Teleostei</taxon>
        <taxon>Ostariophysi</taxon>
        <taxon>Cypriniformes</taxon>
        <taxon>Cyprinidae</taxon>
        <taxon>Cyprininae</taxon>
        <taxon>Cyprinus</taxon>
    </lineage>
</organism>
<keyword evidence="5" id="KW-0805">Transcription regulation</keyword>
<keyword evidence="4" id="KW-0862">Zinc</keyword>
<comment type="subcellular location">
    <subcellularLocation>
        <location evidence="1">Nucleus</location>
    </subcellularLocation>
</comment>
<evidence type="ECO:0000313" key="11">
    <source>
        <dbReference type="Ensembl" id="ENSCCRP00000055959.2"/>
    </source>
</evidence>
<evidence type="ECO:0000313" key="12">
    <source>
        <dbReference type="Proteomes" id="UP001108240"/>
    </source>
</evidence>
<evidence type="ECO:0000256" key="2">
    <source>
        <dbReference type="ARBA" id="ARBA00022723"/>
    </source>
</evidence>
<sequence length="628" mass="70618">MDKLRPAPSHLKSDVWQHFGFSEDTEGVVDKSHTVCKVCSAKFKYFGNTTNMKKHITRFHSELEKQHSLPITNTPGYIQRTLDQVAKLPPNSEKAKRITRSVAGFIAKDLRPYSVVENQGFRTMLQVLEPRYTLPSRRYFSETAVPALYSECKDHILESLSNTDRVAITCDAWTSITTESYVTITAHYITDEWKLAACVLQTRAMSESHTGANIAELLQNVSDEWKIRNKDLVLVSDNASNMAVAAQLGKFSHVRCYAHTLNLASQRALKLPSVSRLLGRVRRIATFFHLSAIANHQLKEKQKQLNLPSHKLKSDVITRWNSAYEMLERFLEQQPAVCAALLSQEVRKGAAEIFTLTESDISCSEDVITALKPMKDATLLMSEESSPTACLIAPLHAKLIQDMKENTGEKSVMIREIKRVICEDLSKRYTTDQETSLLNKCASLDPRFKALPFLSKEKREETYKTVITEASSLQEQEVHGNLEDSTVKEANISVSPQPEVTELQDDCPTTSKGRASSLLHNLLGKTFSDASDTPYHQSPSALVEEEMTRYCSTPPLPLTEDPLNWWHVNKVSFPVLSKMAKRYLCIPATSVSAERVFSTAGDIVTAQRSTLTSEHVDQLLFLHKNLVL</sequence>
<dbReference type="GO" id="GO:0046983">
    <property type="term" value="F:protein dimerization activity"/>
    <property type="evidence" value="ECO:0007669"/>
    <property type="project" value="InterPro"/>
</dbReference>
<dbReference type="Proteomes" id="UP001108240">
    <property type="component" value="Unplaced"/>
</dbReference>
<evidence type="ECO:0000256" key="4">
    <source>
        <dbReference type="ARBA" id="ARBA00022833"/>
    </source>
</evidence>
<keyword evidence="3 9" id="KW-0863">Zinc-finger</keyword>
<keyword evidence="6" id="KW-0238">DNA-binding</keyword>
<keyword evidence="8" id="KW-0539">Nucleus</keyword>
<keyword evidence="7" id="KW-0804">Transcription</keyword>
<dbReference type="InterPro" id="IPR012337">
    <property type="entry name" value="RNaseH-like_sf"/>
</dbReference>
<dbReference type="SUPFAM" id="SSF53098">
    <property type="entry name" value="Ribonuclease H-like"/>
    <property type="match status" value="1"/>
</dbReference>
<dbReference type="InterPro" id="IPR003656">
    <property type="entry name" value="Znf_BED"/>
</dbReference>
<evidence type="ECO:0000259" key="10">
    <source>
        <dbReference type="PROSITE" id="PS50808"/>
    </source>
</evidence>
<dbReference type="Ensembl" id="ENSCCRT00000060659.2">
    <property type="protein sequence ID" value="ENSCCRP00000055959.2"/>
    <property type="gene ID" value="ENSCCRG00000029932.2"/>
</dbReference>
<accession>A0A8C1D2Z9</accession>
<evidence type="ECO:0000256" key="5">
    <source>
        <dbReference type="ARBA" id="ARBA00023015"/>
    </source>
</evidence>
<dbReference type="Pfam" id="PF02892">
    <property type="entry name" value="zf-BED"/>
    <property type="match status" value="1"/>
</dbReference>